<evidence type="ECO:0000313" key="2">
    <source>
        <dbReference type="Proteomes" id="UP001652583"/>
    </source>
</evidence>
<organism evidence="2 3">
    <name type="scientific">Acinonyx jubatus</name>
    <name type="common">Cheetah</name>
    <dbReference type="NCBI Taxonomy" id="32536"/>
    <lineage>
        <taxon>Eukaryota</taxon>
        <taxon>Metazoa</taxon>
        <taxon>Chordata</taxon>
        <taxon>Craniata</taxon>
        <taxon>Vertebrata</taxon>
        <taxon>Euteleostomi</taxon>
        <taxon>Mammalia</taxon>
        <taxon>Eutheria</taxon>
        <taxon>Laurasiatheria</taxon>
        <taxon>Carnivora</taxon>
        <taxon>Feliformia</taxon>
        <taxon>Felidae</taxon>
        <taxon>Felinae</taxon>
        <taxon>Acinonyx</taxon>
    </lineage>
</organism>
<dbReference type="Proteomes" id="UP001652583">
    <property type="component" value="Chromosome A2"/>
</dbReference>
<protein>
    <submittedName>
        <fullName evidence="3">Uncharacterized protein LOC113594629</fullName>
    </submittedName>
</protein>
<feature type="region of interest" description="Disordered" evidence="1">
    <location>
        <begin position="83"/>
        <end position="110"/>
    </location>
</feature>
<proteinExistence type="predicted"/>
<feature type="compositionally biased region" description="Polar residues" evidence="1">
    <location>
        <begin position="85"/>
        <end position="95"/>
    </location>
</feature>
<accession>A0ABM3PTN6</accession>
<gene>
    <name evidence="3" type="primary">LOC113594629</name>
</gene>
<name>A0ABM3PTN6_ACIJB</name>
<dbReference type="GeneID" id="113594629"/>
<dbReference type="RefSeq" id="XP_053075032.1">
    <property type="nucleotide sequence ID" value="XM_053219057.1"/>
</dbReference>
<reference evidence="3" key="1">
    <citation type="submission" date="2025-08" db="UniProtKB">
        <authorList>
            <consortium name="RefSeq"/>
        </authorList>
    </citation>
    <scope>IDENTIFICATION</scope>
    <source>
        <tissue evidence="3">Blood</tissue>
    </source>
</reference>
<sequence>MQIGGNPRNITDTVAQPWDGLHTEDDVRVFHGVCGSPVCWDRKKGLEKRNTFVFTQPELRESSLSEYWFVCTHASTAANLEHSPFQESPGEQPTVDSPARHGDTAAKMPRGPCRRIGRADPWWGTHMALWGASKGQAFFPECFKFQRLKTTRWACPLPLLLCSSALEVSAGDCLPLHFHLGGRQYSKKAPMIFCPHSCPGVHSPSGLRM</sequence>
<evidence type="ECO:0000313" key="3">
    <source>
        <dbReference type="RefSeq" id="XP_053075032.1"/>
    </source>
</evidence>
<evidence type="ECO:0000256" key="1">
    <source>
        <dbReference type="SAM" id="MobiDB-lite"/>
    </source>
</evidence>
<keyword evidence="2" id="KW-1185">Reference proteome</keyword>